<protein>
    <submittedName>
        <fullName evidence="1">Uncharacterized protein</fullName>
    </submittedName>
</protein>
<sequence length="181" mass="20027">MQPAAARPIPQRGMTKVMSFTAADRSKAMTILAYYLKNVTPHEFYQRLLMALSNRMILSSDVENLLSALEAIGVVTSSAHVAVTNNVPRHCLRCHQPYLERDNSLRSCTIPHVLQQPIGAEVAARAQAPAVICCANPNFATNPDHFQGRHTTLEVNVAYNAINVKTCVERGCFRNVVVRNK</sequence>
<dbReference type="InParanoid" id="A0A1B7MQ09"/>
<dbReference type="AlphaFoldDB" id="A0A1B7MQ09"/>
<reference evidence="1 2" key="1">
    <citation type="submission" date="2016-06" db="EMBL/GenBank/DDBJ databases">
        <title>Comparative genomics of the ectomycorrhizal sister species Rhizopogon vinicolor and Rhizopogon vesiculosus (Basidiomycota: Boletales) reveals a divergence of the mating type B locus.</title>
        <authorList>
            <consortium name="DOE Joint Genome Institute"/>
            <person name="Mujic A.B."/>
            <person name="Kuo A."/>
            <person name="Tritt A."/>
            <person name="Lipzen A."/>
            <person name="Chen C."/>
            <person name="Johnson J."/>
            <person name="Sharma A."/>
            <person name="Barry K."/>
            <person name="Grigoriev I.V."/>
            <person name="Spatafora J.W."/>
        </authorList>
    </citation>
    <scope>NUCLEOTIDE SEQUENCE [LARGE SCALE GENOMIC DNA]</scope>
    <source>
        <strain evidence="1 2">AM-OR11-026</strain>
    </source>
</reference>
<dbReference type="Proteomes" id="UP000092154">
    <property type="component" value="Unassembled WGS sequence"/>
</dbReference>
<gene>
    <name evidence="1" type="ORF">K503DRAFT_774323</name>
</gene>
<evidence type="ECO:0000313" key="1">
    <source>
        <dbReference type="EMBL" id="OAX34666.1"/>
    </source>
</evidence>
<organism evidence="1 2">
    <name type="scientific">Rhizopogon vinicolor AM-OR11-026</name>
    <dbReference type="NCBI Taxonomy" id="1314800"/>
    <lineage>
        <taxon>Eukaryota</taxon>
        <taxon>Fungi</taxon>
        <taxon>Dikarya</taxon>
        <taxon>Basidiomycota</taxon>
        <taxon>Agaricomycotina</taxon>
        <taxon>Agaricomycetes</taxon>
        <taxon>Agaricomycetidae</taxon>
        <taxon>Boletales</taxon>
        <taxon>Suillineae</taxon>
        <taxon>Rhizopogonaceae</taxon>
        <taxon>Rhizopogon</taxon>
    </lineage>
</organism>
<evidence type="ECO:0000313" key="2">
    <source>
        <dbReference type="Proteomes" id="UP000092154"/>
    </source>
</evidence>
<proteinExistence type="predicted"/>
<dbReference type="EMBL" id="KV448582">
    <property type="protein sequence ID" value="OAX34666.1"/>
    <property type="molecule type" value="Genomic_DNA"/>
</dbReference>
<keyword evidence="2" id="KW-1185">Reference proteome</keyword>
<name>A0A1B7MQ09_9AGAM</name>
<accession>A0A1B7MQ09</accession>
<dbReference type="OrthoDB" id="3245731at2759"/>